<dbReference type="CDD" id="cd00761">
    <property type="entry name" value="Glyco_tranf_GTA_type"/>
    <property type="match status" value="1"/>
</dbReference>
<dbReference type="Pfam" id="PF13712">
    <property type="entry name" value="Glyco_tranf_2_5"/>
    <property type="match status" value="1"/>
</dbReference>
<feature type="domain" description="Streptomycin biosynthesis protein StrF" evidence="1">
    <location>
        <begin position="4"/>
        <end position="188"/>
    </location>
</feature>
<evidence type="ECO:0000259" key="1">
    <source>
        <dbReference type="Pfam" id="PF13712"/>
    </source>
</evidence>
<dbReference type="Gene3D" id="3.90.550.10">
    <property type="entry name" value="Spore Coat Polysaccharide Biosynthesis Protein SpsA, Chain A"/>
    <property type="match status" value="1"/>
</dbReference>
<dbReference type="EMBL" id="CP043329">
    <property type="protein sequence ID" value="QEK52212.1"/>
    <property type="molecule type" value="Genomic_DNA"/>
</dbReference>
<evidence type="ECO:0000313" key="3">
    <source>
        <dbReference type="Proteomes" id="UP000323653"/>
    </source>
</evidence>
<organism evidence="2 3">
    <name type="scientific">Pedobacter aquae</name>
    <dbReference type="NCBI Taxonomy" id="2605747"/>
    <lineage>
        <taxon>Bacteria</taxon>
        <taxon>Pseudomonadati</taxon>
        <taxon>Bacteroidota</taxon>
        <taxon>Sphingobacteriia</taxon>
        <taxon>Sphingobacteriales</taxon>
        <taxon>Sphingobacteriaceae</taxon>
        <taxon>Pedobacter</taxon>
    </lineage>
</organism>
<name>A0A5C0VK53_9SPHI</name>
<evidence type="ECO:0000313" key="2">
    <source>
        <dbReference type="EMBL" id="QEK52212.1"/>
    </source>
</evidence>
<accession>A0A5C0VK53</accession>
<dbReference type="AlphaFoldDB" id="A0A5C0VK53"/>
<dbReference type="RefSeq" id="WP_149075031.1">
    <property type="nucleotide sequence ID" value="NZ_CP043329.1"/>
</dbReference>
<reference evidence="2 3" key="1">
    <citation type="submission" date="2019-08" db="EMBL/GenBank/DDBJ databases">
        <title>Pedobacter sp. nov., isolated from Han river, South Korea.</title>
        <authorList>
            <person name="Lee D.-H."/>
            <person name="Kim Y.-S."/>
            <person name="Hwang E.-M."/>
            <person name="Le Tran T.C."/>
            <person name="Cha C.-J."/>
        </authorList>
    </citation>
    <scope>NUCLEOTIDE SEQUENCE [LARGE SCALE GENOMIC DNA]</scope>
    <source>
        <strain evidence="2 3">CJ43</strain>
    </source>
</reference>
<dbReference type="KEGG" id="pej:FYC62_11625"/>
<gene>
    <name evidence="2" type="ORF">FYC62_11625</name>
</gene>
<dbReference type="Proteomes" id="UP000323653">
    <property type="component" value="Chromosome"/>
</dbReference>
<keyword evidence="3" id="KW-1185">Reference proteome</keyword>
<sequence length="289" mass="33365">MISIIVSSCKEELFHQFQNCIEETIGVAYEIVKIYNPKLMGICEAYNQGVSKAKYEILLFCHEDLLFRSNNWGEDLLCLFNDDCKVGLVGLAGCKVKSYIASGWHTVSDEYLAYNFIQSDHKNIAKRFHHINIKATTEVAVIDGFFMATRKTIIESHPFDSEMLKGYHGYDLDISLSIGQKYKVVVSHNILVEHLSEGNPDVNWLTDIFKVNKKYSNILPLNPTGLKTNSKIEYENLKFLVLYLHSNQVKFIKSIDLIYRSDYIIKLGFFNFIKINLYYLFLKLPLNLN</sequence>
<dbReference type="InterPro" id="IPR059123">
    <property type="entry name" value="StrF_dom"/>
</dbReference>
<dbReference type="SUPFAM" id="SSF53448">
    <property type="entry name" value="Nucleotide-diphospho-sugar transferases"/>
    <property type="match status" value="1"/>
</dbReference>
<dbReference type="InterPro" id="IPR029044">
    <property type="entry name" value="Nucleotide-diphossugar_trans"/>
</dbReference>
<protein>
    <recommendedName>
        <fullName evidence="1">Streptomycin biosynthesis protein StrF domain-containing protein</fullName>
    </recommendedName>
</protein>
<proteinExistence type="predicted"/>